<organism evidence="1 2">
    <name type="scientific">Actinokineospora cianjurensis</name>
    <dbReference type="NCBI Taxonomy" id="585224"/>
    <lineage>
        <taxon>Bacteria</taxon>
        <taxon>Bacillati</taxon>
        <taxon>Actinomycetota</taxon>
        <taxon>Actinomycetes</taxon>
        <taxon>Pseudonocardiales</taxon>
        <taxon>Pseudonocardiaceae</taxon>
        <taxon>Actinokineospora</taxon>
    </lineage>
</organism>
<dbReference type="EMBL" id="RCDD01000001">
    <property type="protein sequence ID" value="RLK61297.1"/>
    <property type="molecule type" value="Genomic_DNA"/>
</dbReference>
<dbReference type="Proteomes" id="UP000282454">
    <property type="component" value="Unassembled WGS sequence"/>
</dbReference>
<proteinExistence type="predicted"/>
<dbReference type="RefSeq" id="WP_147459923.1">
    <property type="nucleotide sequence ID" value="NZ_RCDD01000001.1"/>
</dbReference>
<comment type="caution">
    <text evidence="1">The sequence shown here is derived from an EMBL/GenBank/DDBJ whole genome shotgun (WGS) entry which is preliminary data.</text>
</comment>
<evidence type="ECO:0000313" key="2">
    <source>
        <dbReference type="Proteomes" id="UP000282454"/>
    </source>
</evidence>
<dbReference type="AlphaFoldDB" id="A0A421BAE8"/>
<protein>
    <submittedName>
        <fullName evidence="1">Uncharacterized protein</fullName>
    </submittedName>
</protein>
<gene>
    <name evidence="1" type="ORF">CLV68_1834</name>
</gene>
<evidence type="ECO:0000313" key="1">
    <source>
        <dbReference type="EMBL" id="RLK61297.1"/>
    </source>
</evidence>
<reference evidence="1 2" key="1">
    <citation type="submission" date="2018-10" db="EMBL/GenBank/DDBJ databases">
        <title>Genomic Encyclopedia of Archaeal and Bacterial Type Strains, Phase II (KMG-II): from individual species to whole genera.</title>
        <authorList>
            <person name="Goeker M."/>
        </authorList>
    </citation>
    <scope>NUCLEOTIDE SEQUENCE [LARGE SCALE GENOMIC DNA]</scope>
    <source>
        <strain evidence="1 2">DSM 45657</strain>
    </source>
</reference>
<keyword evidence="2" id="KW-1185">Reference proteome</keyword>
<sequence>MGFDLGDVPTWAGTVVASIAAAIATWNARSAKRQAIAADVSAREARKQTKLAESANETANLALRAAQEAANAAIASAEYSREANEIERSRDERARRERMSSAMAEASRLWLWGGKVRTVAFEERGEPKMLRSSILPWLFGKDIRQDEIEALGFEASFSSGRQAGFDRIAIVRIECAGFPHWQWRRIDDYGPPRLMWSKLERRFKYEVRGVFVNADGSFMTEAPDGFLEGDERSRISITLRYRDSNGQYWTRTDQYDPKPADEGEC</sequence>
<accession>A0A421BAE8</accession>
<name>A0A421BAE8_9PSEU</name>